<organism evidence="21 22">
    <name type="scientific">Exophiala dermatitidis</name>
    <name type="common">Black yeast-like fungus</name>
    <name type="synonym">Wangiella dermatitidis</name>
    <dbReference type="NCBI Taxonomy" id="5970"/>
    <lineage>
        <taxon>Eukaryota</taxon>
        <taxon>Fungi</taxon>
        <taxon>Dikarya</taxon>
        <taxon>Ascomycota</taxon>
        <taxon>Pezizomycotina</taxon>
        <taxon>Eurotiomycetes</taxon>
        <taxon>Chaetothyriomycetidae</taxon>
        <taxon>Chaetothyriales</taxon>
        <taxon>Herpotrichiellaceae</taxon>
        <taxon>Exophiala</taxon>
    </lineage>
</organism>
<evidence type="ECO:0000256" key="17">
    <source>
        <dbReference type="ARBA" id="ARBA00031902"/>
    </source>
</evidence>
<evidence type="ECO:0000256" key="9">
    <source>
        <dbReference type="ARBA" id="ARBA00022989"/>
    </source>
</evidence>
<evidence type="ECO:0000256" key="7">
    <source>
        <dbReference type="ARBA" id="ARBA00022737"/>
    </source>
</evidence>
<keyword evidence="5 18" id="KW-0812">Transmembrane</keyword>
<reference evidence="21" key="1">
    <citation type="submission" date="2023-01" db="EMBL/GenBank/DDBJ databases">
        <title>Exophiala dermititidis isolated from Cystic Fibrosis Patient.</title>
        <authorList>
            <person name="Kurbessoian T."/>
            <person name="Crocker A."/>
            <person name="Murante D."/>
            <person name="Hogan D.A."/>
            <person name="Stajich J.E."/>
        </authorList>
    </citation>
    <scope>NUCLEOTIDE SEQUENCE</scope>
    <source>
        <strain evidence="21">Ex8</strain>
    </source>
</reference>
<gene>
    <name evidence="21" type="primary">VPS10</name>
    <name evidence="21" type="ORF">HRR80_001076</name>
</gene>
<evidence type="ECO:0000256" key="14">
    <source>
        <dbReference type="ARBA" id="ARBA00025569"/>
    </source>
</evidence>
<dbReference type="Gene3D" id="2.10.70.80">
    <property type="match status" value="2"/>
</dbReference>
<evidence type="ECO:0000256" key="13">
    <source>
        <dbReference type="ARBA" id="ARBA00023180"/>
    </source>
</evidence>
<dbReference type="PANTHER" id="PTHR12106">
    <property type="entry name" value="SORTILIN RELATED"/>
    <property type="match status" value="1"/>
</dbReference>
<name>A0AAN6F0V6_EXODE</name>
<dbReference type="InterPro" id="IPR006581">
    <property type="entry name" value="VPS10"/>
</dbReference>
<dbReference type="SUPFAM" id="SSF110296">
    <property type="entry name" value="Oligoxyloglucan reducing end-specific cellobiohydrolase"/>
    <property type="match status" value="2"/>
</dbReference>
<feature type="transmembrane region" description="Helical" evidence="18">
    <location>
        <begin position="1362"/>
        <end position="1386"/>
    </location>
</feature>
<evidence type="ECO:0000313" key="22">
    <source>
        <dbReference type="Proteomes" id="UP001161757"/>
    </source>
</evidence>
<evidence type="ECO:0000256" key="5">
    <source>
        <dbReference type="ARBA" id="ARBA00022692"/>
    </source>
</evidence>
<keyword evidence="12" id="KW-0675">Receptor</keyword>
<evidence type="ECO:0000259" key="20">
    <source>
        <dbReference type="SMART" id="SM00602"/>
    </source>
</evidence>
<comment type="function">
    <text evidence="14">Functions as a sorting receptor in the Golgi compartment required for the intracellular sorting and delivery of soluble vacuolar proteins, like carboxypeptidase Y (CPY) and proteinase A. Executes multiple rounds of sorting by cycling between the late Golgi and a prevacuolar endosome-like compartment.</text>
</comment>
<dbReference type="GO" id="GO:0016020">
    <property type="term" value="C:membrane"/>
    <property type="evidence" value="ECO:0007669"/>
    <property type="project" value="InterPro"/>
</dbReference>
<dbReference type="PANTHER" id="PTHR12106:SF27">
    <property type="entry name" value="SORTILIN-RELATED RECEPTOR"/>
    <property type="match status" value="1"/>
</dbReference>
<dbReference type="FunFam" id="3.30.60.270:FF:000005">
    <property type="entry name" value="Sortilin"/>
    <property type="match status" value="2"/>
</dbReference>
<keyword evidence="9 18" id="KW-1133">Transmembrane helix</keyword>
<evidence type="ECO:0000256" key="4">
    <source>
        <dbReference type="ARBA" id="ARBA00022448"/>
    </source>
</evidence>
<keyword evidence="13" id="KW-0325">Glycoprotein</keyword>
<dbReference type="Gene3D" id="2.120.10.10">
    <property type="match status" value="1"/>
</dbReference>
<evidence type="ECO:0000256" key="2">
    <source>
        <dbReference type="ARBA" id="ARBA00004488"/>
    </source>
</evidence>
<dbReference type="GO" id="GO:0006623">
    <property type="term" value="P:protein targeting to vacuole"/>
    <property type="evidence" value="ECO:0007669"/>
    <property type="project" value="TreeGrafter"/>
</dbReference>
<keyword evidence="10" id="KW-0333">Golgi apparatus</keyword>
<evidence type="ECO:0000256" key="11">
    <source>
        <dbReference type="ARBA" id="ARBA00023136"/>
    </source>
</evidence>
<dbReference type="Pfam" id="PF15902">
    <property type="entry name" value="Sortilin-Vps10"/>
    <property type="match status" value="2"/>
</dbReference>
<dbReference type="InterPro" id="IPR015943">
    <property type="entry name" value="WD40/YVTN_repeat-like_dom_sf"/>
</dbReference>
<comment type="subcellular location">
    <subcellularLocation>
        <location evidence="1">Golgi apparatus</location>
        <location evidence="1">trans-Golgi network membrane</location>
        <topology evidence="1">Multi-pass membrane protein</topology>
    </subcellularLocation>
    <subcellularLocation>
        <location evidence="2">Prevacuolar compartment membrane</location>
        <topology evidence="2">Multi-pass membrane protein</topology>
    </subcellularLocation>
</comment>
<dbReference type="CDD" id="cd15482">
    <property type="entry name" value="Sialidase_non-viral"/>
    <property type="match status" value="2"/>
</dbReference>
<evidence type="ECO:0000256" key="18">
    <source>
        <dbReference type="SAM" id="Phobius"/>
    </source>
</evidence>
<keyword evidence="7" id="KW-0677">Repeat</keyword>
<dbReference type="Proteomes" id="UP001161757">
    <property type="component" value="Unassembled WGS sequence"/>
</dbReference>
<evidence type="ECO:0000313" key="21">
    <source>
        <dbReference type="EMBL" id="KAJ8994354.1"/>
    </source>
</evidence>
<dbReference type="GO" id="GO:0006895">
    <property type="term" value="P:Golgi to endosome transport"/>
    <property type="evidence" value="ECO:0007669"/>
    <property type="project" value="TreeGrafter"/>
</dbReference>
<dbReference type="InterPro" id="IPR031777">
    <property type="entry name" value="Sortilin_C"/>
</dbReference>
<proteinExistence type="predicted"/>
<evidence type="ECO:0000256" key="1">
    <source>
        <dbReference type="ARBA" id="ARBA00004166"/>
    </source>
</evidence>
<evidence type="ECO:0000256" key="15">
    <source>
        <dbReference type="ARBA" id="ARBA00031250"/>
    </source>
</evidence>
<dbReference type="Gene3D" id="3.30.60.270">
    <property type="match status" value="2"/>
</dbReference>
<evidence type="ECO:0000256" key="19">
    <source>
        <dbReference type="SAM" id="SignalP"/>
    </source>
</evidence>
<evidence type="ECO:0000256" key="3">
    <source>
        <dbReference type="ARBA" id="ARBA00015369"/>
    </source>
</evidence>
<keyword evidence="8" id="KW-0653">Protein transport</keyword>
<evidence type="ECO:0000256" key="12">
    <source>
        <dbReference type="ARBA" id="ARBA00023170"/>
    </source>
</evidence>
<dbReference type="SMART" id="SM00602">
    <property type="entry name" value="VPS10"/>
    <property type="match status" value="2"/>
</dbReference>
<dbReference type="InterPro" id="IPR031778">
    <property type="entry name" value="Sortilin_N"/>
</dbReference>
<evidence type="ECO:0000256" key="8">
    <source>
        <dbReference type="ARBA" id="ARBA00022927"/>
    </source>
</evidence>
<dbReference type="Gene3D" id="2.130.10.10">
    <property type="entry name" value="YVTN repeat-like/Quinoprotein amine dehydrogenase"/>
    <property type="match status" value="2"/>
</dbReference>
<sequence>MVIRSLCRRALASSFVILLLLVVLSPQPGHAKKDGPTIASTKFEHPLEGVFYFDDSDIIIGHDRELNTVWRSADAGETWQEVNDEGQSGNAWDLYPHPYDNKRAYILGISSEHWITTDRGETWRKFSSAGTSLALFRNSPLSFHGRDPSKVIWNGERCAALYCTEISLYTDDDFKTINEMGRETRGCQWAVGTPDFALDVAAEVEDRVFCIVQGLYSPWPKDNRMLVSDDFFDEEEVEPALDEGRAVTGIISMASVKGNLVAAAKSEGTDELALYVTKDGSQWHRAEFGQHRINEDAYTILESTNYSMQVDVLGSRPSNPMGYLFTSNSNGTYFTRNIDHTNRNIYGRVDFEKVQNIQGIVLVNTVDNWKEVEASTIVDKNIVSQISFDDGRTFQDLKVGDKKLHLHSVTDARQGGRIFSSPAPGIVMGVGNTGKYLKPYEEGDLFVSDDAGVTWYKGLDGAHLYEFGNQGAVIVAIDDEEATSHIQYSIDHGKTWTKADLGEKIRAKFLTTVPDSTTLRFLLMGYHGTGSKSEWKMFKIDFEGLHERACKKGDFERWPARVDADGKPSCIMGRKQFFRRRKADAECFIDADFKDPEPEFEPCVCTIADFECDYNFVRDPEDRTKCIPAAPIPIPKGECKDIKDTFKGPSGWRLIPGDECTRKGGEELDKEIDRPCSDSAKKPASGEIAVEKTNFDADRFSEWYYLERSDTSQGTDETIVMRTSEQDIYLSRDHGKTWNPILEGEPITSIVPNPHYYDAVYFLTGSKTVHYTIDRGDRFDRFSAPERPSNLRLPTLRFHPDYKNWLLWSGSVGKDDHTNIFYSKDRGDNWQTLVRYARKCEFIAREGRANADQLIYCEQYEDENPEKNLMLLSSENFFADSTVHFPDILDFATMSEFIIVAAKTEDRQGLKVDASVDGRTFAPAEFPKNFQVAHQQAYTVLDSSTHAVFLHVTVNAAPDREYGAIIKSNSNGTSYVFTLDAVNRDHEGFVDFEKMQGLEGVAMVNVVSNIKEVNDGEKKKLKSMITHNDGAEWALLPPPKNDALGHDYKCVKEANKATEKCSLHIHSYTERADKSATFSSPSAVGLMLAVGNVGEYLARKDDESTDTFITRDAGITWSSVKKGSYMWEYGDQGSIIVIVKESQPTKSLFYTLDEGQSWIEYEFSPKIEMQIDAITTLPSDNSLNFLLWGREIGSGARRGIFTVNVDFSGLLQRQRQCDLDEKNPVNDDYFLWEPKHPMQDDNCLFGHVAQYHRKRPEADCYNGKQIDHLHNIARNCSCTRQDFECDYNYQMQADGSCELVPGLQPADHEQNCRDNPDQVEFWYPTGYRRIPLTTCQGGLELDKIESKPCTGKEKEYRKKHGVSGAALFFAIVIPLCAAGGVGYWVYTKYKAGFGSFGQIRLGESMGSSSPSGESPWIAVPVAIVAGIVAVAKATPLLVMSLWRSAKGYMPLRSGGGSGTTGGLGRFGLGRGPNAAGYGAPYRSRDAFARRGQDYSQVVEDDELLGDGLDVDEEEEV</sequence>
<keyword evidence="6 19" id="KW-0732">Signal</keyword>
<keyword evidence="11 18" id="KW-0472">Membrane</keyword>
<comment type="caution">
    <text evidence="21">The sequence shown here is derived from an EMBL/GenBank/DDBJ whole genome shotgun (WGS) entry which is preliminary data.</text>
</comment>
<feature type="chain" id="PRO_5042873087" description="Vacuolar protein sorting/targeting protein 10" evidence="19">
    <location>
        <begin position="32"/>
        <end position="1516"/>
    </location>
</feature>
<dbReference type="GO" id="GO:0006896">
    <property type="term" value="P:Golgi to vacuole transport"/>
    <property type="evidence" value="ECO:0007669"/>
    <property type="project" value="TreeGrafter"/>
</dbReference>
<dbReference type="EMBL" id="JAJGCB010000002">
    <property type="protein sequence ID" value="KAJ8994354.1"/>
    <property type="molecule type" value="Genomic_DNA"/>
</dbReference>
<accession>A0AAN6F0V6</accession>
<dbReference type="GO" id="GO:0005794">
    <property type="term" value="C:Golgi apparatus"/>
    <property type="evidence" value="ECO:0007669"/>
    <property type="project" value="UniProtKB-SubCell"/>
</dbReference>
<evidence type="ECO:0000256" key="16">
    <source>
        <dbReference type="ARBA" id="ARBA00031354"/>
    </source>
</evidence>
<feature type="domain" description="VPS10" evidence="20">
    <location>
        <begin position="717"/>
        <end position="1354"/>
    </location>
</feature>
<keyword evidence="4" id="KW-0813">Transport</keyword>
<dbReference type="InterPro" id="IPR050310">
    <property type="entry name" value="VPS10-sortilin"/>
</dbReference>
<evidence type="ECO:0000256" key="10">
    <source>
        <dbReference type="ARBA" id="ARBA00023034"/>
    </source>
</evidence>
<evidence type="ECO:0000256" key="6">
    <source>
        <dbReference type="ARBA" id="ARBA00022729"/>
    </source>
</evidence>
<dbReference type="GO" id="GO:0005829">
    <property type="term" value="C:cytosol"/>
    <property type="evidence" value="ECO:0007669"/>
    <property type="project" value="GOC"/>
</dbReference>
<feature type="domain" description="VPS10" evidence="20">
    <location>
        <begin position="57"/>
        <end position="681"/>
    </location>
</feature>
<protein>
    <recommendedName>
        <fullName evidence="3">Vacuolar protein sorting/targeting protein 10</fullName>
    </recommendedName>
    <alternativeName>
        <fullName evidence="16">Carboxypeptidase Y receptor</fullName>
    </alternativeName>
    <alternativeName>
        <fullName evidence="15 17">Sortilin VPS10</fullName>
    </alternativeName>
</protein>
<dbReference type="FunFam" id="2.10.70.80:FF:000001">
    <property type="entry name" value="Sortilin-related VPS10 domain-containing receptor 1"/>
    <property type="match status" value="1"/>
</dbReference>
<feature type="signal peptide" evidence="19">
    <location>
        <begin position="1"/>
        <end position="31"/>
    </location>
</feature>
<dbReference type="Pfam" id="PF15901">
    <property type="entry name" value="Sortilin_C"/>
    <property type="match status" value="2"/>
</dbReference>